<keyword evidence="1" id="KW-0812">Transmembrane</keyword>
<organism evidence="2 3">
    <name type="scientific">Fulvivirga sediminis</name>
    <dbReference type="NCBI Taxonomy" id="2803949"/>
    <lineage>
        <taxon>Bacteria</taxon>
        <taxon>Pseudomonadati</taxon>
        <taxon>Bacteroidota</taxon>
        <taxon>Cytophagia</taxon>
        <taxon>Cytophagales</taxon>
        <taxon>Fulvivirgaceae</taxon>
        <taxon>Fulvivirga</taxon>
    </lineage>
</organism>
<keyword evidence="1" id="KW-0472">Membrane</keyword>
<sequence length="212" mass="24262">MERKTLKFMRLLIPGLTLILTFLPLFDQMGIEFNIGEGWLAYSLLIIPAVVIGAVYNMLDCRFFITNYSYRKIDLNITSSLLKIYNKELTQGQINHLKKKRLKHIFYNIVDNDASLTAKSQLVYSNGILWTSTADVFLLSIIASIVYLAIGITLENSKIWITGILLAGAGLLSCLLHILTIFRHFNLSNDQLEYIETHYVKSLREKIDEVLQ</sequence>
<gene>
    <name evidence="2" type="ORF">JL102_16395</name>
</gene>
<name>A0A937K2E9_9BACT</name>
<feature type="transmembrane region" description="Helical" evidence="1">
    <location>
        <begin position="159"/>
        <end position="182"/>
    </location>
</feature>
<comment type="caution">
    <text evidence="2">The sequence shown here is derived from an EMBL/GenBank/DDBJ whole genome shotgun (WGS) entry which is preliminary data.</text>
</comment>
<dbReference type="AlphaFoldDB" id="A0A937K2E9"/>
<keyword evidence="1" id="KW-1133">Transmembrane helix</keyword>
<dbReference type="RefSeq" id="WP_202245525.1">
    <property type="nucleotide sequence ID" value="NZ_JAESIY010000009.1"/>
</dbReference>
<reference evidence="2" key="1">
    <citation type="submission" date="2021-01" db="EMBL/GenBank/DDBJ databases">
        <title>Fulvivirga kasyanovii gen. nov., sp nov., a novel member of the phylum Bacteroidetes isolated from seawater in a mussel farm.</title>
        <authorList>
            <person name="Zhao L.-H."/>
            <person name="Wang Z.-J."/>
        </authorList>
    </citation>
    <scope>NUCLEOTIDE SEQUENCE</scope>
    <source>
        <strain evidence="2">2943</strain>
    </source>
</reference>
<feature type="transmembrane region" description="Helical" evidence="1">
    <location>
        <begin position="38"/>
        <end position="59"/>
    </location>
</feature>
<proteinExistence type="predicted"/>
<dbReference type="Proteomes" id="UP000659388">
    <property type="component" value="Unassembled WGS sequence"/>
</dbReference>
<evidence type="ECO:0000313" key="3">
    <source>
        <dbReference type="Proteomes" id="UP000659388"/>
    </source>
</evidence>
<evidence type="ECO:0000313" key="2">
    <source>
        <dbReference type="EMBL" id="MBL3657732.1"/>
    </source>
</evidence>
<protein>
    <submittedName>
        <fullName evidence="2">Uncharacterized protein</fullName>
    </submittedName>
</protein>
<keyword evidence="3" id="KW-1185">Reference proteome</keyword>
<feature type="transmembrane region" description="Helical" evidence="1">
    <location>
        <begin position="128"/>
        <end position="153"/>
    </location>
</feature>
<evidence type="ECO:0000256" key="1">
    <source>
        <dbReference type="SAM" id="Phobius"/>
    </source>
</evidence>
<dbReference type="EMBL" id="JAESIY010000009">
    <property type="protein sequence ID" value="MBL3657732.1"/>
    <property type="molecule type" value="Genomic_DNA"/>
</dbReference>
<accession>A0A937K2E9</accession>